<evidence type="ECO:0000313" key="2">
    <source>
        <dbReference type="Proteomes" id="UP001634007"/>
    </source>
</evidence>
<name>A0ABD3L7W1_EUCGL</name>
<proteinExistence type="predicted"/>
<keyword evidence="2" id="KW-1185">Reference proteome</keyword>
<dbReference type="Proteomes" id="UP001634007">
    <property type="component" value="Unassembled WGS sequence"/>
</dbReference>
<evidence type="ECO:0000313" key="1">
    <source>
        <dbReference type="EMBL" id="KAL3747935.1"/>
    </source>
</evidence>
<reference evidence="1 2" key="1">
    <citation type="submission" date="2024-11" db="EMBL/GenBank/DDBJ databases">
        <title>Chromosome-level genome assembly of Eucalyptus globulus Labill. provides insights into its genome evolution.</title>
        <authorList>
            <person name="Li X."/>
        </authorList>
    </citation>
    <scope>NUCLEOTIDE SEQUENCE [LARGE SCALE GENOMIC DNA]</scope>
    <source>
        <strain evidence="1">CL2024</strain>
        <tissue evidence="1">Fresh tender leaves</tissue>
    </source>
</reference>
<comment type="caution">
    <text evidence="1">The sequence shown here is derived from an EMBL/GenBank/DDBJ whole genome shotgun (WGS) entry which is preliminary data.</text>
</comment>
<dbReference type="EMBL" id="JBJKBG010000003">
    <property type="protein sequence ID" value="KAL3747935.1"/>
    <property type="molecule type" value="Genomic_DNA"/>
</dbReference>
<organism evidence="1 2">
    <name type="scientific">Eucalyptus globulus</name>
    <name type="common">Tasmanian blue gum</name>
    <dbReference type="NCBI Taxonomy" id="34317"/>
    <lineage>
        <taxon>Eukaryota</taxon>
        <taxon>Viridiplantae</taxon>
        <taxon>Streptophyta</taxon>
        <taxon>Embryophyta</taxon>
        <taxon>Tracheophyta</taxon>
        <taxon>Spermatophyta</taxon>
        <taxon>Magnoliopsida</taxon>
        <taxon>eudicotyledons</taxon>
        <taxon>Gunneridae</taxon>
        <taxon>Pentapetalae</taxon>
        <taxon>rosids</taxon>
        <taxon>malvids</taxon>
        <taxon>Myrtales</taxon>
        <taxon>Myrtaceae</taxon>
        <taxon>Myrtoideae</taxon>
        <taxon>Eucalypteae</taxon>
        <taxon>Eucalyptus</taxon>
    </lineage>
</organism>
<accession>A0ABD3L7W1</accession>
<dbReference type="AlphaFoldDB" id="A0ABD3L7W1"/>
<gene>
    <name evidence="1" type="ORF">ACJRO7_016713</name>
</gene>
<sequence>MGTSSSSKRWVLRRNLTSAVKTIKDMLILRWRRITASVVSGAHKRRWLWRRRTSLGLRHPIKGANRNESSSESDGARERVTMVSFPCDGIGHSDAYGSDCEEDDVDGRAENFIADFPRRLQMERPGFFGATLLTME</sequence>
<protein>
    <submittedName>
        <fullName evidence="1">Uncharacterized protein</fullName>
    </submittedName>
</protein>